<protein>
    <recommendedName>
        <fullName evidence="6">Exostosin GT47 domain-containing protein</fullName>
    </recommendedName>
</protein>
<evidence type="ECO:0000256" key="3">
    <source>
        <dbReference type="ARBA" id="ARBA00022676"/>
    </source>
</evidence>
<organism evidence="7 8">
    <name type="scientific">Eragrostis curvula</name>
    <name type="common">weeping love grass</name>
    <dbReference type="NCBI Taxonomy" id="38414"/>
    <lineage>
        <taxon>Eukaryota</taxon>
        <taxon>Viridiplantae</taxon>
        <taxon>Streptophyta</taxon>
        <taxon>Embryophyta</taxon>
        <taxon>Tracheophyta</taxon>
        <taxon>Spermatophyta</taxon>
        <taxon>Magnoliopsida</taxon>
        <taxon>Liliopsida</taxon>
        <taxon>Poales</taxon>
        <taxon>Poaceae</taxon>
        <taxon>PACMAD clade</taxon>
        <taxon>Chloridoideae</taxon>
        <taxon>Eragrostideae</taxon>
        <taxon>Eragrostidinae</taxon>
        <taxon>Eragrostis</taxon>
    </lineage>
</organism>
<dbReference type="Proteomes" id="UP000324897">
    <property type="component" value="Chromosome 5"/>
</dbReference>
<keyword evidence="3" id="KW-0808">Transferase</keyword>
<feature type="domain" description="Exostosin GT47" evidence="6">
    <location>
        <begin position="71"/>
        <end position="398"/>
    </location>
</feature>
<dbReference type="InterPro" id="IPR004263">
    <property type="entry name" value="Exostosin"/>
</dbReference>
<dbReference type="InterPro" id="IPR040911">
    <property type="entry name" value="Exostosin_GT47"/>
</dbReference>
<dbReference type="GO" id="GO:0010417">
    <property type="term" value="P:glucuronoxylan biosynthetic process"/>
    <property type="evidence" value="ECO:0007669"/>
    <property type="project" value="TreeGrafter"/>
</dbReference>
<dbReference type="OrthoDB" id="1924787at2759"/>
<dbReference type="Gramene" id="TVU48671">
    <property type="protein sequence ID" value="TVU48671"/>
    <property type="gene ID" value="EJB05_08316"/>
</dbReference>
<evidence type="ECO:0000256" key="5">
    <source>
        <dbReference type="ARBA" id="ARBA00023034"/>
    </source>
</evidence>
<keyword evidence="4" id="KW-0735">Signal-anchor</keyword>
<evidence type="ECO:0000313" key="8">
    <source>
        <dbReference type="Proteomes" id="UP000324897"/>
    </source>
</evidence>
<evidence type="ECO:0000256" key="2">
    <source>
        <dbReference type="ARBA" id="ARBA00010271"/>
    </source>
</evidence>
<dbReference type="EMBL" id="RWGY01000004">
    <property type="protein sequence ID" value="TVU48671.1"/>
    <property type="molecule type" value="Genomic_DNA"/>
</dbReference>
<comment type="subcellular location">
    <subcellularLocation>
        <location evidence="1">Golgi apparatus membrane</location>
        <topology evidence="1">Single-pass type II membrane protein</topology>
    </subcellularLocation>
</comment>
<keyword evidence="8" id="KW-1185">Reference proteome</keyword>
<keyword evidence="3" id="KW-0328">Glycosyltransferase</keyword>
<dbReference type="Pfam" id="PF03016">
    <property type="entry name" value="Exostosin_GT47"/>
    <property type="match status" value="1"/>
</dbReference>
<keyword evidence="5" id="KW-0333">Golgi apparatus</keyword>
<dbReference type="AlphaFoldDB" id="A0A5J9WKQ1"/>
<proteinExistence type="inferred from homology"/>
<dbReference type="PANTHER" id="PTHR11062:SF229">
    <property type="entry name" value="GLUCURONOXYLAN GLUCURONOSYLTRANSFERASE IRX7-RELATED"/>
    <property type="match status" value="1"/>
</dbReference>
<accession>A0A5J9WKQ1</accession>
<keyword evidence="4" id="KW-0812">Transmembrane</keyword>
<comment type="caution">
    <text evidence="7">The sequence shown here is derived from an EMBL/GenBank/DDBJ whole genome shotgun (WGS) entry which is preliminary data.</text>
</comment>
<dbReference type="PANTHER" id="PTHR11062">
    <property type="entry name" value="EXOSTOSIN HEPARAN SULFATE GLYCOSYLTRANSFERASE -RELATED"/>
    <property type="match status" value="1"/>
</dbReference>
<name>A0A5J9WKQ1_9POAL</name>
<sequence>MRDPKPRRNQAPSLAGKLRKHSAWLLLLWFVLSLYLFLSATPPAAAPLRRSTFLRPKPRALSATTAAAGEPPVRIYVYDLPARFNRDWVAADARCARHLFAAEVAVHEALLSYAGRAARPEDADLFFVPVYVSCNFSTSNGFPSLSHARGLLADAVDLVRTEMPYWNRSAGADHVFVASHDFGACFHPMEDVAIADGIPEFLKRSILLQTFGVTGHHVCQDVEHVVIPPHVPPTWLVSYRSRRRLRGTFLPSSEGNWSSTPRTLAVVSTASKHLLSTLALLAVASSNNYPRMITSKRLISGWKVRTELLQYYGRNKKFYLKRKRFDNYRSEMARSLFCLCPLGWAPWSPRLVESVLLGCIPVIIADNIRLPFPSVVRWPDISLQVAEKDIASLEMVLDHVVATNLTVIQKNLWDPVKRKALVFNRPMEVGDATWQVLRELEVLLDRSERRRYAGSWRRWRPER</sequence>
<gene>
    <name evidence="7" type="ORF">EJB05_08316</name>
</gene>
<evidence type="ECO:0000259" key="6">
    <source>
        <dbReference type="Pfam" id="PF03016"/>
    </source>
</evidence>
<evidence type="ECO:0000256" key="1">
    <source>
        <dbReference type="ARBA" id="ARBA00004323"/>
    </source>
</evidence>
<evidence type="ECO:0000313" key="7">
    <source>
        <dbReference type="EMBL" id="TVU48671.1"/>
    </source>
</evidence>
<reference evidence="7 8" key="1">
    <citation type="journal article" date="2019" name="Sci. Rep.">
        <title>A high-quality genome of Eragrostis curvula grass provides insights into Poaceae evolution and supports new strategies to enhance forage quality.</title>
        <authorList>
            <person name="Carballo J."/>
            <person name="Santos B.A.C.M."/>
            <person name="Zappacosta D."/>
            <person name="Garbus I."/>
            <person name="Selva J.P."/>
            <person name="Gallo C.A."/>
            <person name="Diaz A."/>
            <person name="Albertini E."/>
            <person name="Caccamo M."/>
            <person name="Echenique V."/>
        </authorList>
    </citation>
    <scope>NUCLEOTIDE SEQUENCE [LARGE SCALE GENOMIC DNA]</scope>
    <source>
        <strain evidence="8">cv. Victoria</strain>
        <tissue evidence="7">Leaf</tissue>
    </source>
</reference>
<dbReference type="GO" id="GO:0016757">
    <property type="term" value="F:glycosyltransferase activity"/>
    <property type="evidence" value="ECO:0007669"/>
    <property type="project" value="UniProtKB-KW"/>
</dbReference>
<comment type="similarity">
    <text evidence="2">Belongs to the glycosyltransferase 47 family.</text>
</comment>
<dbReference type="GO" id="GO:0000139">
    <property type="term" value="C:Golgi membrane"/>
    <property type="evidence" value="ECO:0007669"/>
    <property type="project" value="UniProtKB-SubCell"/>
</dbReference>
<evidence type="ECO:0000256" key="4">
    <source>
        <dbReference type="ARBA" id="ARBA00022968"/>
    </source>
</evidence>